<dbReference type="PANTHER" id="PTHR42834:SF1">
    <property type="entry name" value="ENDONUCLEASE_EXONUCLEASE_PHOSPHATASE FAMILY PROTEIN (AFU_ORTHOLOGUE AFUA_3G09210)"/>
    <property type="match status" value="1"/>
</dbReference>
<dbReference type="Pfam" id="PF00353">
    <property type="entry name" value="HemolysinCabind"/>
    <property type="match status" value="1"/>
</dbReference>
<dbReference type="Gene3D" id="2.60.40.2810">
    <property type="match status" value="1"/>
</dbReference>
<gene>
    <name evidence="6" type="ORF">BWR18_02605</name>
</gene>
<dbReference type="GO" id="GO:0007156">
    <property type="term" value="P:homophilic cell adhesion via plasma membrane adhesion molecules"/>
    <property type="evidence" value="ECO:0007669"/>
    <property type="project" value="InterPro"/>
</dbReference>
<dbReference type="Gene3D" id="2.60.40.2030">
    <property type="match status" value="1"/>
</dbReference>
<keyword evidence="1" id="KW-0732">Signal</keyword>
<dbReference type="Proteomes" id="UP000186336">
    <property type="component" value="Chromosome"/>
</dbReference>
<accession>A0A1P8MRN1</accession>
<dbReference type="InterPro" id="IPR001343">
    <property type="entry name" value="Hemolysn_Ca-bd"/>
</dbReference>
<dbReference type="PROSITE" id="PS50268">
    <property type="entry name" value="CADHERIN_2"/>
    <property type="match status" value="1"/>
</dbReference>
<keyword evidence="2" id="KW-0677">Repeat</keyword>
<proteinExistence type="predicted"/>
<dbReference type="GO" id="GO:0005509">
    <property type="term" value="F:calcium ion binding"/>
    <property type="evidence" value="ECO:0007669"/>
    <property type="project" value="InterPro"/>
</dbReference>
<dbReference type="InterPro" id="IPR010221">
    <property type="entry name" value="VCBS_dom"/>
</dbReference>
<dbReference type="PANTHER" id="PTHR42834">
    <property type="entry name" value="ENDONUCLEASE/EXONUCLEASE/PHOSPHATASE FAMILY PROTEIN (AFU_ORTHOLOGUE AFUA_3G09210)"/>
    <property type="match status" value="1"/>
</dbReference>
<dbReference type="PRINTS" id="PR00313">
    <property type="entry name" value="CABNDNGRPT"/>
</dbReference>
<keyword evidence="3" id="KW-0106">Calcium</keyword>
<evidence type="ECO:0000313" key="6">
    <source>
        <dbReference type="EMBL" id="APX10705.1"/>
    </source>
</evidence>
<dbReference type="InterPro" id="IPR011049">
    <property type="entry name" value="Serralysin-like_metalloprot_C"/>
</dbReference>
<dbReference type="SMART" id="SM00237">
    <property type="entry name" value="Calx_beta"/>
    <property type="match status" value="1"/>
</dbReference>
<dbReference type="CDD" id="cd04486">
    <property type="entry name" value="YhcR_OBF_like"/>
    <property type="match status" value="1"/>
</dbReference>
<reference evidence="6 7" key="1">
    <citation type="submission" date="2017-01" db="EMBL/GenBank/DDBJ databases">
        <title>Complete genome of Tateyamaria omphalii DOK1-4 isolated from seawater in Dokdo.</title>
        <authorList>
            <person name="Kim J.H."/>
            <person name="Chi W.-J."/>
        </authorList>
    </citation>
    <scope>NUCLEOTIDE SEQUENCE [LARGE SCALE GENOMIC DNA]</scope>
    <source>
        <strain evidence="6 7">DOK1-4</strain>
    </source>
</reference>
<dbReference type="InterPro" id="IPR047971">
    <property type="entry name" value="ExeM-like"/>
</dbReference>
<dbReference type="EMBL" id="CP019312">
    <property type="protein sequence ID" value="APX10705.1"/>
    <property type="molecule type" value="Genomic_DNA"/>
</dbReference>
<dbReference type="GO" id="GO:0007154">
    <property type="term" value="P:cell communication"/>
    <property type="evidence" value="ECO:0007669"/>
    <property type="project" value="InterPro"/>
</dbReference>
<name>A0A1P8MRN1_9RHOB</name>
<sequence>MGYFSSNFIFGSFGSDTLNGTNKRDFIFGFFGDDRIKAGGGNDLVFAGFGNDTIHGGAGNDRIFGGFGFDTAAYSGSINDYSISTFGQSGPTIVKSINAVDDAGRDKLYSVEALYFEEDDYTLFLDGRNNAVLAGDDAFATGENTTLTIGVGALLENDQEFDGDTLEITGVSGTSASGATVELVDGQVVYTPGDLFDMLGSGETATDTFTYTVTDNQGSTVTATVTVTIEGENDAPTLLAVDQICLIEGNGTFQAVIAASDVEGDMLSFALAGVDAELFTIDAETGAISFITTPTADNPLDQGGDGIYDLELLVSDGTNTTSQEIQVQVQRTPGNGGSGPIAFDMVGSASLGLLGFVSTAPAFSSAGDGFGFFQVGAGSVPFSLIDDSAAVFPGDSLGIIDSNSNTDVFFGVTDTINSDNPTDEAYEAQWSFDIAGQTELSLSVDVGAMGDFESSDSFTLTYNIDGGAEIVLFDFVADEDASLDYTLANGDVETLDDPLTVAGSGEVLSNILQTLSASLEGTGSVLNVTLTASTDGGSEAFAMQNLVIEAAAPSGPQVVASALTGDADRNLISFTNNAPAFSSPGDGFGIFQVGTSASIPFSLVDDSNAGFANDTLGIIDAATNTTSFFGVTDSVNSDTTGPVSATWAFDISGFSDLVLSLDAGAMGDFEGSDSFTFTYNIDGGTEMTLFDFVADEAASLDYTLADGDVFTLNDPLTVAGSGEVLSNVLQTLSGAIEGEGSILNLTFTAETDGGSEAFAFQNLVIEGTGGTSEPEPPTYSISTSSGDALEGDEGGTEYSFLITRDGDVSEAGSVDFTIGGDVDADDFGGTLPAGTVTFAAGQTCATVTFTVTGDEVIEDDETFTVTLSNPVGGEITTDSASVEILDDDDITLISDVQGEGDASALVDQVVTVEAIVTYVTSDGYFLQEQDSDSDGNALTSEGIFVFTGGVDQPAVGDLVVTRGVVDEVFGQTQLSQDFVRVVSSGNPLPMAAAVLLSGAEQNFEAIEGMRFTLDSGVDGENITVIENFNLDRFGEITVSAGIQTQPTQLFDAQTEQDEVQALIEANLNNRLIIDDGVSAQNPDEFVYIPNTTEGDNGNGYLDAGDTFTADGPTLRLGAEIDGPTSGVMTFGFGEYRMLVDGQLNIDETTNSEAREEDAPDVGGNIQVASINVLNYFTTLRGEGTSGPGELNPRGASSDADLERQTDKLVDAITGTGAEIFALQEIENGGFAEGSAIDALVDALNEDAAMSGSGANYAFVDPTADAGFIGTDAITTGIIYDANAVTVTHAEFLVFDEASAATTFALADVLNAVVPEEDQVGDFQRNRPAVAATFEDNETGETFTIVSNHFKSKGPSGLDDLVEAAQDYLDNGGTDITQADIDALVNDPNYDQGDGQAFWNQVRADAAGEVQSWIENDYMGTGVDNFIIMGDLNAYAKEDPVQSLTDDPGLVDLIDQFIGQDEAYSFVFDGQRGALDHAIASGGMADMITGAEEWHINADEPDLLSYNAAFNNPNFYEPSRFASSDHDPLIIGIDTSPDDSVIS</sequence>
<dbReference type="SUPFAM" id="SSF141072">
    <property type="entry name" value="CalX-like"/>
    <property type="match status" value="1"/>
</dbReference>
<dbReference type="KEGG" id="tom:BWR18_02605"/>
<organism evidence="6 7">
    <name type="scientific">Tateyamaria omphalii</name>
    <dbReference type="NCBI Taxonomy" id="299262"/>
    <lineage>
        <taxon>Bacteria</taxon>
        <taxon>Pseudomonadati</taxon>
        <taxon>Pseudomonadota</taxon>
        <taxon>Alphaproteobacteria</taxon>
        <taxon>Rhodobacterales</taxon>
        <taxon>Roseobacteraceae</taxon>
        <taxon>Tateyamaria</taxon>
    </lineage>
</organism>
<feature type="region of interest" description="Disordered" evidence="4">
    <location>
        <begin position="767"/>
        <end position="794"/>
    </location>
</feature>
<dbReference type="Pfam" id="PF03160">
    <property type="entry name" value="Calx-beta"/>
    <property type="match status" value="1"/>
</dbReference>
<dbReference type="NCBIfam" id="TIGR01965">
    <property type="entry name" value="VCBS_repeat"/>
    <property type="match status" value="1"/>
</dbReference>
<evidence type="ECO:0000259" key="5">
    <source>
        <dbReference type="PROSITE" id="PS50268"/>
    </source>
</evidence>
<dbReference type="InterPro" id="IPR036691">
    <property type="entry name" value="Endo/exonu/phosph_ase_sf"/>
</dbReference>
<evidence type="ECO:0000256" key="3">
    <source>
        <dbReference type="ARBA" id="ARBA00022837"/>
    </source>
</evidence>
<evidence type="ECO:0000256" key="1">
    <source>
        <dbReference type="ARBA" id="ARBA00022729"/>
    </source>
</evidence>
<protein>
    <recommendedName>
        <fullName evidence="5">Cadherin domain-containing protein</fullName>
    </recommendedName>
</protein>
<dbReference type="STRING" id="299262.BWR18_02605"/>
<dbReference type="Gene3D" id="2.60.40.60">
    <property type="entry name" value="Cadherins"/>
    <property type="match status" value="1"/>
</dbReference>
<dbReference type="RefSeq" id="WP_076626572.1">
    <property type="nucleotide sequence ID" value="NZ_CP019312.1"/>
</dbReference>
<dbReference type="GO" id="GO:0016020">
    <property type="term" value="C:membrane"/>
    <property type="evidence" value="ECO:0007669"/>
    <property type="project" value="InterPro"/>
</dbReference>
<feature type="domain" description="Cadherin" evidence="5">
    <location>
        <begin position="251"/>
        <end position="342"/>
    </location>
</feature>
<evidence type="ECO:0000256" key="4">
    <source>
        <dbReference type="SAM" id="MobiDB-lite"/>
    </source>
</evidence>
<dbReference type="InterPro" id="IPR003644">
    <property type="entry name" value="Calx_beta"/>
</dbReference>
<evidence type="ECO:0000256" key="2">
    <source>
        <dbReference type="ARBA" id="ARBA00022737"/>
    </source>
</evidence>
<evidence type="ECO:0000313" key="7">
    <source>
        <dbReference type="Proteomes" id="UP000186336"/>
    </source>
</evidence>
<dbReference type="InterPro" id="IPR002126">
    <property type="entry name" value="Cadherin-like_dom"/>
</dbReference>
<dbReference type="Pfam" id="PF17963">
    <property type="entry name" value="Big_9"/>
    <property type="match status" value="1"/>
</dbReference>
<dbReference type="SUPFAM" id="SSF56219">
    <property type="entry name" value="DNase I-like"/>
    <property type="match status" value="1"/>
</dbReference>
<dbReference type="SUPFAM" id="SSF51120">
    <property type="entry name" value="beta-Roll"/>
    <property type="match status" value="1"/>
</dbReference>
<dbReference type="NCBIfam" id="NF033681">
    <property type="entry name" value="ExeM_NucH_DNase"/>
    <property type="match status" value="1"/>
</dbReference>
<dbReference type="Gene3D" id="3.60.10.10">
    <property type="entry name" value="Endonuclease/exonuclease/phosphatase"/>
    <property type="match status" value="1"/>
</dbReference>
<dbReference type="OrthoDB" id="9773411at2"/>
<keyword evidence="7" id="KW-1185">Reference proteome</keyword>
<dbReference type="InterPro" id="IPR038081">
    <property type="entry name" value="CalX-like_sf"/>
</dbReference>